<evidence type="ECO:0000256" key="4">
    <source>
        <dbReference type="ARBA" id="ARBA00022989"/>
    </source>
</evidence>
<name>A0ABN8FQ50_9BACL</name>
<keyword evidence="5 6" id="KW-0472">Membrane</keyword>
<dbReference type="EMBL" id="CAKMMF010000001">
    <property type="protein sequence ID" value="CAH1190161.1"/>
    <property type="molecule type" value="Genomic_DNA"/>
</dbReference>
<evidence type="ECO:0000256" key="5">
    <source>
        <dbReference type="ARBA" id="ARBA00023136"/>
    </source>
</evidence>
<comment type="caution">
    <text evidence="7">The sequence shown here is derived from an EMBL/GenBank/DDBJ whole genome shotgun (WGS) entry which is preliminary data.</text>
</comment>
<sequence>MRSPRSAYTLWNIVGVAAVIAVNMLAALLPLNGQTTGELSDKHPVLITPAGYAFSIWSVIYVLLIGFAIYQATRTGRRKGIAASIGPWFLISCLLNMGWIFLWHYEYVTSSGFIMIALLLTLLVIYRRVQKAGYILTFGERIFVQLPFSIYLGWISVATIVNLSIVLDNADWNGFGLSDTAWAVIMLAVATLLALTKGLLHRDLFYMLVFVWAFMAIMIKQENHQAIVITAWIGAILLTVGAGIVGINKFRQTRNIAKL</sequence>
<dbReference type="Proteomes" id="UP000838686">
    <property type="component" value="Unassembled WGS sequence"/>
</dbReference>
<evidence type="ECO:0000313" key="7">
    <source>
        <dbReference type="EMBL" id="CAH1190161.1"/>
    </source>
</evidence>
<accession>A0ABN8FQ50</accession>
<dbReference type="RefSeq" id="WP_236338405.1">
    <property type="nucleotide sequence ID" value="NZ_CAKMMF010000001.1"/>
</dbReference>
<protein>
    <recommendedName>
        <fullName evidence="9">Tryptophan-rich sensory protein</fullName>
    </recommendedName>
</protein>
<keyword evidence="3 6" id="KW-0812">Transmembrane</keyword>
<organism evidence="7 8">
    <name type="scientific">Paenibacillus plantiphilus</name>
    <dbReference type="NCBI Taxonomy" id="2905650"/>
    <lineage>
        <taxon>Bacteria</taxon>
        <taxon>Bacillati</taxon>
        <taxon>Bacillota</taxon>
        <taxon>Bacilli</taxon>
        <taxon>Bacillales</taxon>
        <taxon>Paenibacillaceae</taxon>
        <taxon>Paenibacillus</taxon>
    </lineage>
</organism>
<comment type="similarity">
    <text evidence="2">Belongs to the TspO/BZRP family.</text>
</comment>
<feature type="transmembrane region" description="Helical" evidence="6">
    <location>
        <begin position="7"/>
        <end position="29"/>
    </location>
</feature>
<feature type="transmembrane region" description="Helical" evidence="6">
    <location>
        <begin position="225"/>
        <end position="247"/>
    </location>
</feature>
<proteinExistence type="inferred from homology"/>
<evidence type="ECO:0000256" key="6">
    <source>
        <dbReference type="SAM" id="Phobius"/>
    </source>
</evidence>
<evidence type="ECO:0000313" key="8">
    <source>
        <dbReference type="Proteomes" id="UP000838686"/>
    </source>
</evidence>
<feature type="transmembrane region" description="Helical" evidence="6">
    <location>
        <begin position="107"/>
        <end position="126"/>
    </location>
</feature>
<keyword evidence="8" id="KW-1185">Reference proteome</keyword>
<evidence type="ECO:0008006" key="9">
    <source>
        <dbReference type="Google" id="ProtNLM"/>
    </source>
</evidence>
<feature type="transmembrane region" description="Helical" evidence="6">
    <location>
        <begin position="81"/>
        <end position="101"/>
    </location>
</feature>
<feature type="transmembrane region" description="Helical" evidence="6">
    <location>
        <begin position="146"/>
        <end position="167"/>
    </location>
</feature>
<dbReference type="PANTHER" id="PTHR33802">
    <property type="entry name" value="SI:CH211-161H7.5-RELATED"/>
    <property type="match status" value="1"/>
</dbReference>
<dbReference type="PANTHER" id="PTHR33802:SF1">
    <property type="entry name" value="XK-RELATED PROTEIN"/>
    <property type="match status" value="1"/>
</dbReference>
<feature type="transmembrane region" description="Helical" evidence="6">
    <location>
        <begin position="179"/>
        <end position="196"/>
    </location>
</feature>
<dbReference type="Gene3D" id="1.20.1260.100">
    <property type="entry name" value="TspO/MBR protein"/>
    <property type="match status" value="1"/>
</dbReference>
<evidence type="ECO:0000256" key="2">
    <source>
        <dbReference type="ARBA" id="ARBA00007524"/>
    </source>
</evidence>
<keyword evidence="4 6" id="KW-1133">Transmembrane helix</keyword>
<dbReference type="Pfam" id="PF03073">
    <property type="entry name" value="TspO_MBR"/>
    <property type="match status" value="1"/>
</dbReference>
<evidence type="ECO:0000256" key="1">
    <source>
        <dbReference type="ARBA" id="ARBA00004141"/>
    </source>
</evidence>
<feature type="transmembrane region" description="Helical" evidence="6">
    <location>
        <begin position="49"/>
        <end position="69"/>
    </location>
</feature>
<comment type="subcellular location">
    <subcellularLocation>
        <location evidence="1">Membrane</location>
        <topology evidence="1">Multi-pass membrane protein</topology>
    </subcellularLocation>
</comment>
<reference evidence="7" key="1">
    <citation type="submission" date="2022-01" db="EMBL/GenBank/DDBJ databases">
        <authorList>
            <person name="Criscuolo A."/>
        </authorList>
    </citation>
    <scope>NUCLEOTIDE SEQUENCE</scope>
    <source>
        <strain evidence="7">CIP111893</strain>
    </source>
</reference>
<dbReference type="InterPro" id="IPR004307">
    <property type="entry name" value="TspO_MBR"/>
</dbReference>
<dbReference type="InterPro" id="IPR038330">
    <property type="entry name" value="TspO/MBR-related_sf"/>
</dbReference>
<feature type="transmembrane region" description="Helical" evidence="6">
    <location>
        <begin position="203"/>
        <end position="219"/>
    </location>
</feature>
<evidence type="ECO:0000256" key="3">
    <source>
        <dbReference type="ARBA" id="ARBA00022692"/>
    </source>
</evidence>
<gene>
    <name evidence="7" type="ORF">PAECIP111893_00205</name>
</gene>